<keyword evidence="3" id="KW-1003">Cell membrane</keyword>
<dbReference type="InterPro" id="IPR055282">
    <property type="entry name" value="PPI1-4"/>
</dbReference>
<feature type="region of interest" description="Disordered" evidence="11">
    <location>
        <begin position="123"/>
        <end position="177"/>
    </location>
</feature>
<keyword evidence="6" id="KW-1133">Transmembrane helix</keyword>
<comment type="caution">
    <text evidence="12">The sequence shown here is derived from an EMBL/GenBank/DDBJ whole genome shotgun (WGS) entry which is preliminary data.</text>
</comment>
<dbReference type="AlphaFoldDB" id="A0AAN7JSI8"/>
<name>A0AAN7JSI8_9MYRT</name>
<evidence type="ECO:0000256" key="9">
    <source>
        <dbReference type="ARBA" id="ARBA00038080"/>
    </source>
</evidence>
<proteinExistence type="inferred from homology"/>
<evidence type="ECO:0000256" key="7">
    <source>
        <dbReference type="ARBA" id="ARBA00023054"/>
    </source>
</evidence>
<evidence type="ECO:0000256" key="10">
    <source>
        <dbReference type="SAM" id="Coils"/>
    </source>
</evidence>
<comment type="similarity">
    <text evidence="9">Belongs to the plant Proton pump-interactor protein family.</text>
</comment>
<keyword evidence="4" id="KW-0812">Transmembrane</keyword>
<accession>A0AAN7JSI8</accession>
<keyword evidence="13" id="KW-1185">Reference proteome</keyword>
<evidence type="ECO:0000256" key="5">
    <source>
        <dbReference type="ARBA" id="ARBA00022824"/>
    </source>
</evidence>
<keyword evidence="7 10" id="KW-0175">Coiled coil</keyword>
<dbReference type="PANTHER" id="PTHR32219">
    <property type="entry name" value="RNA-BINDING PROTEIN YLMH-RELATED"/>
    <property type="match status" value="1"/>
</dbReference>
<dbReference type="GO" id="GO:0005886">
    <property type="term" value="C:plasma membrane"/>
    <property type="evidence" value="ECO:0007669"/>
    <property type="project" value="UniProtKB-SubCell"/>
</dbReference>
<keyword evidence="8" id="KW-0472">Membrane</keyword>
<evidence type="ECO:0000256" key="6">
    <source>
        <dbReference type="ARBA" id="ARBA00022989"/>
    </source>
</evidence>
<feature type="compositionally biased region" description="Basic and acidic residues" evidence="11">
    <location>
        <begin position="163"/>
        <end position="177"/>
    </location>
</feature>
<sequence>MPLNEEKLMLRLKQSPEQLTANMGNWEEFEEALEQKEQTEERLKVLRKELESLRGNVTRAEVITKAAKKKHYDGNVKFQELQAKFRAADAVRQTANNHLRSLRIQLKEKEEEKARIEELRREEEARLKEQSQLEEKAKAQLVRGKSGRPRGPKQELQPSTKRSRTEGKGERGEVEEE</sequence>
<evidence type="ECO:0000313" key="12">
    <source>
        <dbReference type="EMBL" id="KAK4753084.1"/>
    </source>
</evidence>
<evidence type="ECO:0000256" key="3">
    <source>
        <dbReference type="ARBA" id="ARBA00022475"/>
    </source>
</evidence>
<comment type="subcellular location">
    <subcellularLocation>
        <location evidence="1">Cell membrane</location>
        <topology evidence="1">Single-pass membrane protein</topology>
    </subcellularLocation>
    <subcellularLocation>
        <location evidence="2">Endoplasmic reticulum membrane</location>
        <topology evidence="2">Single-pass membrane protein</topology>
    </subcellularLocation>
</comment>
<organism evidence="12 13">
    <name type="scientific">Trapa incisa</name>
    <dbReference type="NCBI Taxonomy" id="236973"/>
    <lineage>
        <taxon>Eukaryota</taxon>
        <taxon>Viridiplantae</taxon>
        <taxon>Streptophyta</taxon>
        <taxon>Embryophyta</taxon>
        <taxon>Tracheophyta</taxon>
        <taxon>Spermatophyta</taxon>
        <taxon>Magnoliopsida</taxon>
        <taxon>eudicotyledons</taxon>
        <taxon>Gunneridae</taxon>
        <taxon>Pentapetalae</taxon>
        <taxon>rosids</taxon>
        <taxon>malvids</taxon>
        <taxon>Myrtales</taxon>
        <taxon>Lythraceae</taxon>
        <taxon>Trapa</taxon>
    </lineage>
</organism>
<feature type="coiled-coil region" evidence="10">
    <location>
        <begin position="29"/>
        <end position="63"/>
    </location>
</feature>
<evidence type="ECO:0000256" key="11">
    <source>
        <dbReference type="SAM" id="MobiDB-lite"/>
    </source>
</evidence>
<evidence type="ECO:0000256" key="8">
    <source>
        <dbReference type="ARBA" id="ARBA00023136"/>
    </source>
</evidence>
<keyword evidence="5" id="KW-0256">Endoplasmic reticulum</keyword>
<evidence type="ECO:0000313" key="13">
    <source>
        <dbReference type="Proteomes" id="UP001345219"/>
    </source>
</evidence>
<evidence type="ECO:0000256" key="1">
    <source>
        <dbReference type="ARBA" id="ARBA00004162"/>
    </source>
</evidence>
<evidence type="ECO:0000256" key="2">
    <source>
        <dbReference type="ARBA" id="ARBA00004389"/>
    </source>
</evidence>
<reference evidence="12 13" key="1">
    <citation type="journal article" date="2023" name="Hortic Res">
        <title>Pangenome of water caltrop reveals structural variations and asymmetric subgenome divergence after allopolyploidization.</title>
        <authorList>
            <person name="Zhang X."/>
            <person name="Chen Y."/>
            <person name="Wang L."/>
            <person name="Yuan Y."/>
            <person name="Fang M."/>
            <person name="Shi L."/>
            <person name="Lu R."/>
            <person name="Comes H.P."/>
            <person name="Ma Y."/>
            <person name="Chen Y."/>
            <person name="Huang G."/>
            <person name="Zhou Y."/>
            <person name="Zheng Z."/>
            <person name="Qiu Y."/>
        </authorList>
    </citation>
    <scope>NUCLEOTIDE SEQUENCE [LARGE SCALE GENOMIC DNA]</scope>
    <source>
        <tissue evidence="12">Roots</tissue>
    </source>
</reference>
<dbReference type="PANTHER" id="PTHR32219:SF3">
    <property type="entry name" value="CALPONIN-LIKE DOMAIN PROTEIN"/>
    <property type="match status" value="1"/>
</dbReference>
<feature type="compositionally biased region" description="Basic and acidic residues" evidence="11">
    <location>
        <begin position="123"/>
        <end position="138"/>
    </location>
</feature>
<gene>
    <name evidence="12" type="ORF">SAY87_021882</name>
</gene>
<dbReference type="EMBL" id="JAXIOK010000016">
    <property type="protein sequence ID" value="KAK4753084.1"/>
    <property type="molecule type" value="Genomic_DNA"/>
</dbReference>
<protein>
    <submittedName>
        <fullName evidence="12">Uncharacterized protein</fullName>
    </submittedName>
</protein>
<dbReference type="GO" id="GO:0005789">
    <property type="term" value="C:endoplasmic reticulum membrane"/>
    <property type="evidence" value="ECO:0007669"/>
    <property type="project" value="UniProtKB-SubCell"/>
</dbReference>
<evidence type="ECO:0000256" key="4">
    <source>
        <dbReference type="ARBA" id="ARBA00022692"/>
    </source>
</evidence>
<dbReference type="Proteomes" id="UP001345219">
    <property type="component" value="Chromosome 16"/>
</dbReference>